<proteinExistence type="predicted"/>
<dbReference type="InterPro" id="IPR016181">
    <property type="entry name" value="Acyl_CoA_acyltransferase"/>
</dbReference>
<dbReference type="Gene3D" id="3.40.630.30">
    <property type="match status" value="1"/>
</dbReference>
<dbReference type="InterPro" id="IPR000182">
    <property type="entry name" value="GNAT_dom"/>
</dbReference>
<dbReference type="CDD" id="cd04301">
    <property type="entry name" value="NAT_SF"/>
    <property type="match status" value="1"/>
</dbReference>
<keyword evidence="1 3" id="KW-0808">Transferase</keyword>
<feature type="domain" description="N-acetyltransferase" evidence="2">
    <location>
        <begin position="1"/>
        <end position="121"/>
    </location>
</feature>
<evidence type="ECO:0000259" key="2">
    <source>
        <dbReference type="PROSITE" id="PS51186"/>
    </source>
</evidence>
<sequence>MDLLLLADPDEQRIATYIHNGSIYKLLEDEQVLGICVLVPRQGDTAEIANLAVAEDAQGKGLGTRLLQYTIDAARQAGYHYLKVGTGNSSLDQLAFYQKNGFRIVGVLRDYFIKHYDKPIVENGIPCRDMILLEMDLHGMKG</sequence>
<organism evidence="3 4">
    <name type="scientific">Paenibacillus zeisoli</name>
    <dbReference type="NCBI Taxonomy" id="2496267"/>
    <lineage>
        <taxon>Bacteria</taxon>
        <taxon>Bacillati</taxon>
        <taxon>Bacillota</taxon>
        <taxon>Bacilli</taxon>
        <taxon>Bacillales</taxon>
        <taxon>Paenibacillaceae</taxon>
        <taxon>Paenibacillus</taxon>
    </lineage>
</organism>
<keyword evidence="4" id="KW-1185">Reference proteome</keyword>
<evidence type="ECO:0000313" key="4">
    <source>
        <dbReference type="Proteomes" id="UP000272464"/>
    </source>
</evidence>
<dbReference type="SUPFAM" id="SSF55729">
    <property type="entry name" value="Acyl-CoA N-acyltransferases (Nat)"/>
    <property type="match status" value="1"/>
</dbReference>
<name>A0A433X795_9BACL</name>
<reference evidence="3 4" key="1">
    <citation type="submission" date="2018-12" db="EMBL/GenBank/DDBJ databases">
        <authorList>
            <person name="Sun L."/>
            <person name="Chen Z."/>
        </authorList>
    </citation>
    <scope>NUCLEOTIDE SEQUENCE [LARGE SCALE GENOMIC DNA]</scope>
    <source>
        <strain evidence="3 4">3-5-3</strain>
    </source>
</reference>
<dbReference type="InterPro" id="IPR050769">
    <property type="entry name" value="NAT_camello-type"/>
</dbReference>
<dbReference type="Pfam" id="PF00583">
    <property type="entry name" value="Acetyltransf_1"/>
    <property type="match status" value="1"/>
</dbReference>
<dbReference type="RefSeq" id="WP_127199873.1">
    <property type="nucleotide sequence ID" value="NZ_RZNX01000005.1"/>
</dbReference>
<comment type="caution">
    <text evidence="3">The sequence shown here is derived from an EMBL/GenBank/DDBJ whole genome shotgun (WGS) entry which is preliminary data.</text>
</comment>
<dbReference type="PROSITE" id="PS51186">
    <property type="entry name" value="GNAT"/>
    <property type="match status" value="1"/>
</dbReference>
<dbReference type="Proteomes" id="UP000272464">
    <property type="component" value="Unassembled WGS sequence"/>
</dbReference>
<dbReference type="GO" id="GO:0008080">
    <property type="term" value="F:N-acetyltransferase activity"/>
    <property type="evidence" value="ECO:0007669"/>
    <property type="project" value="InterPro"/>
</dbReference>
<evidence type="ECO:0000313" key="3">
    <source>
        <dbReference type="EMBL" id="RUT29929.1"/>
    </source>
</evidence>
<dbReference type="PANTHER" id="PTHR13947:SF37">
    <property type="entry name" value="LD18367P"/>
    <property type="match status" value="1"/>
</dbReference>
<protein>
    <submittedName>
        <fullName evidence="3">GNAT family N-acetyltransferase</fullName>
    </submittedName>
</protein>
<evidence type="ECO:0000256" key="1">
    <source>
        <dbReference type="ARBA" id="ARBA00022679"/>
    </source>
</evidence>
<accession>A0A433X795</accession>
<dbReference type="OrthoDB" id="162775at2"/>
<gene>
    <name evidence="3" type="ORF">EJP77_13835</name>
</gene>
<dbReference type="PANTHER" id="PTHR13947">
    <property type="entry name" value="GNAT FAMILY N-ACETYLTRANSFERASE"/>
    <property type="match status" value="1"/>
</dbReference>
<dbReference type="EMBL" id="RZNX01000005">
    <property type="protein sequence ID" value="RUT29929.1"/>
    <property type="molecule type" value="Genomic_DNA"/>
</dbReference>
<dbReference type="AlphaFoldDB" id="A0A433X795"/>